<dbReference type="OMA" id="FIHHNDV"/>
<protein>
    <submittedName>
        <fullName evidence="1">Uncharacterized protein</fullName>
    </submittedName>
</protein>
<name>A0A177J1A2_9HYPH</name>
<organism evidence="1 2">
    <name type="scientific">Methylorubrum populi</name>
    <dbReference type="NCBI Taxonomy" id="223967"/>
    <lineage>
        <taxon>Bacteria</taxon>
        <taxon>Pseudomonadati</taxon>
        <taxon>Pseudomonadota</taxon>
        <taxon>Alphaproteobacteria</taxon>
        <taxon>Hyphomicrobiales</taxon>
        <taxon>Methylobacteriaceae</taxon>
        <taxon>Methylorubrum</taxon>
    </lineage>
</organism>
<dbReference type="Proteomes" id="UP000469949">
    <property type="component" value="Unassembled WGS sequence"/>
</dbReference>
<evidence type="ECO:0000313" key="1">
    <source>
        <dbReference type="EMBL" id="KAB7785326.1"/>
    </source>
</evidence>
<sequence length="142" mass="14974">MSQSIASQRFIHHNDVTVILMPRPASPGRAHAGLPTRLALSALVGLLSLLVVIGLPADGSALGGIPQARGEVTFEQRPETDPLASVRIGRSMLDLDEVASHGRIGVIMPGPDRAEASALPRPASDRSPFAAERGQPERPPRV</sequence>
<dbReference type="AlphaFoldDB" id="A0A177J1A2"/>
<proteinExistence type="predicted"/>
<evidence type="ECO:0000313" key="2">
    <source>
        <dbReference type="Proteomes" id="UP000469949"/>
    </source>
</evidence>
<dbReference type="EMBL" id="WEKV01000010">
    <property type="protein sequence ID" value="KAB7785326.1"/>
    <property type="molecule type" value="Genomic_DNA"/>
</dbReference>
<gene>
    <name evidence="1" type="ORF">F8B43_3359</name>
</gene>
<comment type="caution">
    <text evidence="1">The sequence shown here is derived from an EMBL/GenBank/DDBJ whole genome shotgun (WGS) entry which is preliminary data.</text>
</comment>
<dbReference type="RefSeq" id="WP_012455394.1">
    <property type="nucleotide sequence ID" value="NZ_JAQYXN010000001.1"/>
</dbReference>
<accession>A0A177J1A2</accession>
<reference evidence="1 2" key="1">
    <citation type="submission" date="2019-10" db="EMBL/GenBank/DDBJ databases">
        <title>Draft Genome Sequence of the Caffeine Degrading Methylotroph Methylorubrum populi PINKEL.</title>
        <authorList>
            <person name="Dawson S.C."/>
            <person name="Zhang X."/>
            <person name="Wright M.E."/>
            <person name="Sharma G."/>
            <person name="Langner J.T."/>
            <person name="Ditty J.L."/>
            <person name="Subuyuj G.A."/>
        </authorList>
    </citation>
    <scope>NUCLEOTIDE SEQUENCE [LARGE SCALE GENOMIC DNA]</scope>
    <source>
        <strain evidence="1 2">Pinkel</strain>
    </source>
</reference>